<reference evidence="8 9" key="1">
    <citation type="submission" date="2021-06" db="EMBL/GenBank/DDBJ databases">
        <title>Genome-based taxonomic framework of Microbacterium strains isolated from marine environment, the description of four new species and reclassification of four preexisting species.</title>
        <authorList>
            <person name="Lee S.D."/>
            <person name="Kim S.-M."/>
            <person name="Byeon Y.-S."/>
            <person name="Yang H.L."/>
            <person name="Kim I.S."/>
        </authorList>
    </citation>
    <scope>NUCLEOTIDE SEQUENCE [LARGE SCALE GENOMIC DNA]</scope>
    <source>
        <strain evidence="8 9">SSW1-36</strain>
    </source>
</reference>
<protein>
    <submittedName>
        <fullName evidence="8">RNA polymerase sigma factor</fullName>
    </submittedName>
</protein>
<evidence type="ECO:0000256" key="1">
    <source>
        <dbReference type="ARBA" id="ARBA00010641"/>
    </source>
</evidence>
<keyword evidence="9" id="KW-1185">Reference proteome</keyword>
<dbReference type="InterPro" id="IPR036388">
    <property type="entry name" value="WH-like_DNA-bd_sf"/>
</dbReference>
<dbReference type="InterPro" id="IPR039425">
    <property type="entry name" value="RNA_pol_sigma-70-like"/>
</dbReference>
<evidence type="ECO:0000259" key="6">
    <source>
        <dbReference type="Pfam" id="PF04542"/>
    </source>
</evidence>
<keyword evidence="2" id="KW-0805">Transcription regulation</keyword>
<comment type="similarity">
    <text evidence="1">Belongs to the sigma-70 factor family. ECF subfamily.</text>
</comment>
<dbReference type="InterPro" id="IPR013249">
    <property type="entry name" value="RNA_pol_sigma70_r4_t2"/>
</dbReference>
<dbReference type="RefSeq" id="WP_247955563.1">
    <property type="nucleotide sequence ID" value="NZ_CP078077.1"/>
</dbReference>
<dbReference type="InterPro" id="IPR013325">
    <property type="entry name" value="RNA_pol_sigma_r2"/>
</dbReference>
<dbReference type="Proteomes" id="UP000831963">
    <property type="component" value="Chromosome"/>
</dbReference>
<evidence type="ECO:0000313" key="9">
    <source>
        <dbReference type="Proteomes" id="UP000831963"/>
    </source>
</evidence>
<evidence type="ECO:0000256" key="4">
    <source>
        <dbReference type="ARBA" id="ARBA00023125"/>
    </source>
</evidence>
<name>A0ABY4IPI0_9MICO</name>
<sequence length="179" mass="19162">MGAQARSESIGDARALLTEMITDEPDRLRRRSISLGVPVDDADDAAQMALLRAWRSVAHLETPEPGRVCSWLDAIARNVAIDLSRQRARRPQAELDDEMPDAVNVAGAAEIRVILDGALAALHDLPDSLREPLLLTAVDGLSAGEAAERLGIDPAAVRQRVARARKALGACWQSGMGAD</sequence>
<organism evidence="8 9">
    <name type="scientific">Microbacterium galbinum</name>
    <dbReference type="NCBI Taxonomy" id="2851646"/>
    <lineage>
        <taxon>Bacteria</taxon>
        <taxon>Bacillati</taxon>
        <taxon>Actinomycetota</taxon>
        <taxon>Actinomycetes</taxon>
        <taxon>Micrococcales</taxon>
        <taxon>Microbacteriaceae</taxon>
        <taxon>Microbacterium</taxon>
    </lineage>
</organism>
<evidence type="ECO:0000256" key="5">
    <source>
        <dbReference type="ARBA" id="ARBA00023163"/>
    </source>
</evidence>
<evidence type="ECO:0000256" key="2">
    <source>
        <dbReference type="ARBA" id="ARBA00023015"/>
    </source>
</evidence>
<dbReference type="CDD" id="cd06171">
    <property type="entry name" value="Sigma70_r4"/>
    <property type="match status" value="1"/>
</dbReference>
<evidence type="ECO:0000313" key="8">
    <source>
        <dbReference type="EMBL" id="UPL14704.1"/>
    </source>
</evidence>
<dbReference type="SUPFAM" id="SSF88659">
    <property type="entry name" value="Sigma3 and sigma4 domains of RNA polymerase sigma factors"/>
    <property type="match status" value="1"/>
</dbReference>
<dbReference type="InterPro" id="IPR007627">
    <property type="entry name" value="RNA_pol_sigma70_r2"/>
</dbReference>
<evidence type="ECO:0000256" key="3">
    <source>
        <dbReference type="ARBA" id="ARBA00023082"/>
    </source>
</evidence>
<dbReference type="EMBL" id="CP078077">
    <property type="protein sequence ID" value="UPL14704.1"/>
    <property type="molecule type" value="Genomic_DNA"/>
</dbReference>
<dbReference type="InterPro" id="IPR013324">
    <property type="entry name" value="RNA_pol_sigma_r3/r4-like"/>
</dbReference>
<proteinExistence type="inferred from homology"/>
<dbReference type="SUPFAM" id="SSF88946">
    <property type="entry name" value="Sigma2 domain of RNA polymerase sigma factors"/>
    <property type="match status" value="1"/>
</dbReference>
<dbReference type="NCBIfam" id="TIGR02937">
    <property type="entry name" value="sigma70-ECF"/>
    <property type="match status" value="1"/>
</dbReference>
<feature type="domain" description="RNA polymerase sigma factor 70 region 4 type 2" evidence="7">
    <location>
        <begin position="119"/>
        <end position="168"/>
    </location>
</feature>
<accession>A0ABY4IPI0</accession>
<gene>
    <name evidence="8" type="ORF">KV396_09525</name>
</gene>
<dbReference type="InterPro" id="IPR014284">
    <property type="entry name" value="RNA_pol_sigma-70_dom"/>
</dbReference>
<keyword evidence="3" id="KW-0731">Sigma factor</keyword>
<keyword evidence="4" id="KW-0238">DNA-binding</keyword>
<evidence type="ECO:0000259" key="7">
    <source>
        <dbReference type="Pfam" id="PF08281"/>
    </source>
</evidence>
<dbReference type="Pfam" id="PF08281">
    <property type="entry name" value="Sigma70_r4_2"/>
    <property type="match status" value="1"/>
</dbReference>
<keyword evidence="5" id="KW-0804">Transcription</keyword>
<dbReference type="PANTHER" id="PTHR43133:SF8">
    <property type="entry name" value="RNA POLYMERASE SIGMA FACTOR HI_1459-RELATED"/>
    <property type="match status" value="1"/>
</dbReference>
<dbReference type="Gene3D" id="1.10.1740.10">
    <property type="match status" value="1"/>
</dbReference>
<dbReference type="PANTHER" id="PTHR43133">
    <property type="entry name" value="RNA POLYMERASE ECF-TYPE SIGMA FACTO"/>
    <property type="match status" value="1"/>
</dbReference>
<dbReference type="Gene3D" id="1.10.10.10">
    <property type="entry name" value="Winged helix-like DNA-binding domain superfamily/Winged helix DNA-binding domain"/>
    <property type="match status" value="1"/>
</dbReference>
<feature type="domain" description="RNA polymerase sigma-70 region 2" evidence="6">
    <location>
        <begin position="40"/>
        <end position="90"/>
    </location>
</feature>
<dbReference type="Pfam" id="PF04542">
    <property type="entry name" value="Sigma70_r2"/>
    <property type="match status" value="1"/>
</dbReference>